<evidence type="ECO:0000256" key="8">
    <source>
        <dbReference type="RuleBase" id="RU363090"/>
    </source>
</evidence>
<reference evidence="10" key="1">
    <citation type="submission" date="2021-01" db="EMBL/GenBank/DDBJ databases">
        <title>Caligus Genome Assembly.</title>
        <authorList>
            <person name="Gallardo-Escarate C."/>
        </authorList>
    </citation>
    <scope>NUCLEOTIDE SEQUENCE [LARGE SCALE GENOMIC DNA]</scope>
</reference>
<dbReference type="PANTHER" id="PTHR12400">
    <property type="entry name" value="INOSITOL POLYPHOSPHATE KINASE"/>
    <property type="match status" value="1"/>
</dbReference>
<protein>
    <recommendedName>
        <fullName evidence="8">Kinase</fullName>
        <ecNumber evidence="8">2.7.-.-</ecNumber>
    </recommendedName>
</protein>
<keyword evidence="3" id="KW-0547">Nucleotide-binding</keyword>
<dbReference type="Pfam" id="PF03770">
    <property type="entry name" value="IPK"/>
    <property type="match status" value="1"/>
</dbReference>
<evidence type="ECO:0000256" key="6">
    <source>
        <dbReference type="ARBA" id="ARBA00036164"/>
    </source>
</evidence>
<sequence>MRVTDSSVAVIPSRLLSNAGRLLGTKSPLHTNRRSQRLLKLSDYVLKPLQAAQKGKREHAFYEEAGNSPLADFVPKYYGLLELQTTVEGKKAGISRTPRHIPWLPQAKFMDIKIGQRTYGPDASPSKIQAENSKYVGTKDPFGLSFVSMFVHPLSGAQGSSPVIYDRNFGRRLKTEDVLEVPRIFFDTDSGGKVVFSLIVVILEEIKRIRDVFKTQTDYKIYSSSLLVVYDSERVRSLVQRDDLSEASLIESLKSSIRVKIIDFAHAHPGAGSIDDNFLFGINSLIGLFEKFIKDNQV</sequence>
<accession>A0A7T8GKH2</accession>
<dbReference type="GO" id="GO:0051765">
    <property type="term" value="F:inositol tetrakisphosphate kinase activity"/>
    <property type="evidence" value="ECO:0007669"/>
    <property type="project" value="TreeGrafter"/>
</dbReference>
<keyword evidence="5" id="KW-0067">ATP-binding</keyword>
<dbReference type="Proteomes" id="UP000595437">
    <property type="component" value="Chromosome 21"/>
</dbReference>
<keyword evidence="2 8" id="KW-0808">Transferase</keyword>
<keyword evidence="4 8" id="KW-0418">Kinase</keyword>
<dbReference type="AlphaFoldDB" id="A0A7T8GKH2"/>
<organism evidence="9 10">
    <name type="scientific">Caligus rogercresseyi</name>
    <name type="common">Sea louse</name>
    <dbReference type="NCBI Taxonomy" id="217165"/>
    <lineage>
        <taxon>Eukaryota</taxon>
        <taxon>Metazoa</taxon>
        <taxon>Ecdysozoa</taxon>
        <taxon>Arthropoda</taxon>
        <taxon>Crustacea</taxon>
        <taxon>Multicrustacea</taxon>
        <taxon>Hexanauplia</taxon>
        <taxon>Copepoda</taxon>
        <taxon>Siphonostomatoida</taxon>
        <taxon>Caligidae</taxon>
        <taxon>Caligus</taxon>
    </lineage>
</organism>
<dbReference type="GO" id="GO:0032958">
    <property type="term" value="P:inositol phosphate biosynthetic process"/>
    <property type="evidence" value="ECO:0007669"/>
    <property type="project" value="InterPro"/>
</dbReference>
<evidence type="ECO:0000256" key="2">
    <source>
        <dbReference type="ARBA" id="ARBA00022679"/>
    </source>
</evidence>
<proteinExistence type="inferred from homology"/>
<comment type="similarity">
    <text evidence="1 8">Belongs to the inositol phosphokinase (IPK) family.</text>
</comment>
<comment type="catalytic activity">
    <reaction evidence="7">
        <text>1D-myo-inositol 1,3,4,6-tetrakisphosphate + ATP = 1D-myo-inositol 1,3,4,5,6-pentakisphosphate + ADP + H(+)</text>
        <dbReference type="Rhea" id="RHEA:12717"/>
        <dbReference type="ChEBI" id="CHEBI:15378"/>
        <dbReference type="ChEBI" id="CHEBI:30616"/>
        <dbReference type="ChEBI" id="CHEBI:57660"/>
        <dbReference type="ChEBI" id="CHEBI:57733"/>
        <dbReference type="ChEBI" id="CHEBI:456216"/>
        <dbReference type="EC" id="2.7.1.140"/>
    </reaction>
</comment>
<evidence type="ECO:0000313" key="10">
    <source>
        <dbReference type="Proteomes" id="UP000595437"/>
    </source>
</evidence>
<evidence type="ECO:0000256" key="1">
    <source>
        <dbReference type="ARBA" id="ARBA00007374"/>
    </source>
</evidence>
<dbReference type="EMBL" id="CP045910">
    <property type="protein sequence ID" value="QQP31711.1"/>
    <property type="molecule type" value="Genomic_DNA"/>
</dbReference>
<evidence type="ECO:0000256" key="5">
    <source>
        <dbReference type="ARBA" id="ARBA00022840"/>
    </source>
</evidence>
<dbReference type="GO" id="GO:0008440">
    <property type="term" value="F:inositol-1,4,5-trisphosphate 3-kinase activity"/>
    <property type="evidence" value="ECO:0007669"/>
    <property type="project" value="TreeGrafter"/>
</dbReference>
<evidence type="ECO:0000313" key="9">
    <source>
        <dbReference type="EMBL" id="QQP31711.1"/>
    </source>
</evidence>
<evidence type="ECO:0000256" key="7">
    <source>
        <dbReference type="ARBA" id="ARBA00036525"/>
    </source>
</evidence>
<comment type="catalytic activity">
    <reaction evidence="6">
        <text>1D-myo-inositol 1,4,5-trisphosphate + 2 ATP = 1D-myo-inositol 1,3,4,5,6-pentakisphosphate + 2 ADP + 2 H(+)</text>
        <dbReference type="Rhea" id="RHEA:32359"/>
        <dbReference type="ChEBI" id="CHEBI:15378"/>
        <dbReference type="ChEBI" id="CHEBI:30616"/>
        <dbReference type="ChEBI" id="CHEBI:57733"/>
        <dbReference type="ChEBI" id="CHEBI:203600"/>
        <dbReference type="ChEBI" id="CHEBI:456216"/>
        <dbReference type="EC" id="2.7.1.151"/>
    </reaction>
</comment>
<keyword evidence="10" id="KW-1185">Reference proteome</keyword>
<dbReference type="OrthoDB" id="5958943at2759"/>
<gene>
    <name evidence="9" type="ORF">FKW44_025396</name>
</gene>
<dbReference type="SUPFAM" id="SSF56104">
    <property type="entry name" value="SAICAR synthase-like"/>
    <property type="match status" value="1"/>
</dbReference>
<dbReference type="GO" id="GO:0005737">
    <property type="term" value="C:cytoplasm"/>
    <property type="evidence" value="ECO:0007669"/>
    <property type="project" value="TreeGrafter"/>
</dbReference>
<dbReference type="Gene3D" id="3.30.470.160">
    <property type="entry name" value="Inositol polyphosphate kinase"/>
    <property type="match status" value="1"/>
</dbReference>
<dbReference type="InterPro" id="IPR005522">
    <property type="entry name" value="IPK"/>
</dbReference>
<evidence type="ECO:0000256" key="3">
    <source>
        <dbReference type="ARBA" id="ARBA00022741"/>
    </source>
</evidence>
<name>A0A7T8GKH2_CALRO</name>
<dbReference type="GO" id="GO:0005634">
    <property type="term" value="C:nucleus"/>
    <property type="evidence" value="ECO:0007669"/>
    <property type="project" value="TreeGrafter"/>
</dbReference>
<dbReference type="GO" id="GO:0005524">
    <property type="term" value="F:ATP binding"/>
    <property type="evidence" value="ECO:0007669"/>
    <property type="project" value="UniProtKB-KW"/>
</dbReference>
<dbReference type="InterPro" id="IPR038286">
    <property type="entry name" value="IPK_sf"/>
</dbReference>
<dbReference type="EC" id="2.7.-.-" evidence="8"/>
<dbReference type="PANTHER" id="PTHR12400:SF51">
    <property type="entry name" value="INOSITOL POLYPHOSPHATE MULTIKINASE"/>
    <property type="match status" value="1"/>
</dbReference>
<evidence type="ECO:0000256" key="4">
    <source>
        <dbReference type="ARBA" id="ARBA00022777"/>
    </source>
</evidence>